<dbReference type="PANTHER" id="PTHR36573:SF1">
    <property type="entry name" value="INTERMEMBRANE PHOSPHOLIPID TRANSPORT SYSTEM BINDING PROTEIN MLAC"/>
    <property type="match status" value="1"/>
</dbReference>
<evidence type="ECO:0000256" key="1">
    <source>
        <dbReference type="SAM" id="SignalP"/>
    </source>
</evidence>
<dbReference type="EMBL" id="JACHHY010000017">
    <property type="protein sequence ID" value="MBB5019485.1"/>
    <property type="molecule type" value="Genomic_DNA"/>
</dbReference>
<feature type="signal peptide" evidence="1">
    <location>
        <begin position="1"/>
        <end position="21"/>
    </location>
</feature>
<feature type="chain" id="PRO_5033049315" evidence="1">
    <location>
        <begin position="22"/>
        <end position="196"/>
    </location>
</feature>
<evidence type="ECO:0000313" key="3">
    <source>
        <dbReference type="Proteomes" id="UP000575898"/>
    </source>
</evidence>
<dbReference type="PANTHER" id="PTHR36573">
    <property type="entry name" value="INTERMEMBRANE PHOSPHOLIPID TRANSPORT SYSTEM BINDING PROTEIN MLAC"/>
    <property type="match status" value="1"/>
</dbReference>
<keyword evidence="1" id="KW-0732">Signal</keyword>
<dbReference type="Gene3D" id="1.10.10.640">
    <property type="entry name" value="phospholipid-binding protein"/>
    <property type="match status" value="1"/>
</dbReference>
<dbReference type="AlphaFoldDB" id="A0A840MPW0"/>
<reference evidence="2 3" key="1">
    <citation type="submission" date="2020-08" db="EMBL/GenBank/DDBJ databases">
        <title>Genomic Encyclopedia of Type Strains, Phase IV (KMG-IV): sequencing the most valuable type-strain genomes for metagenomic binning, comparative biology and taxonomic classification.</title>
        <authorList>
            <person name="Goeker M."/>
        </authorList>
    </citation>
    <scope>NUCLEOTIDE SEQUENCE [LARGE SCALE GENOMIC DNA]</scope>
    <source>
        <strain evidence="2 3">DSM 27165</strain>
    </source>
</reference>
<accession>A0A840MPW0</accession>
<dbReference type="Gene3D" id="3.10.450.50">
    <property type="match status" value="1"/>
</dbReference>
<dbReference type="Proteomes" id="UP000575898">
    <property type="component" value="Unassembled WGS sequence"/>
</dbReference>
<keyword evidence="3" id="KW-1185">Reference proteome</keyword>
<protein>
    <submittedName>
        <fullName evidence="2">Phospholipid transport system substrate-binding protein</fullName>
    </submittedName>
</protein>
<evidence type="ECO:0000313" key="2">
    <source>
        <dbReference type="EMBL" id="MBB5019485.1"/>
    </source>
</evidence>
<dbReference type="InterPro" id="IPR008869">
    <property type="entry name" value="MlaC/ttg2D"/>
</dbReference>
<gene>
    <name evidence="2" type="ORF">HNQ59_002787</name>
</gene>
<dbReference type="RefSeq" id="WP_184040439.1">
    <property type="nucleotide sequence ID" value="NZ_JACHHY010000017.1"/>
</dbReference>
<sequence>MKKLISLFALGLALLTGAAHANDAETLVRNTSNDVLELMKKEKNDKKLREQIEQRTLPYFDFTRMTGLAVGLPWRSATDAQKSQLTDEFKTLLIRTYSSTLTSYKVQGIEVKPVKAEANSTDVTVLTDVSVSGQQPVAINYKLRKVDQNWRVYDVVVGGVSLVTNYRGSFGDTIKQSGVDGLIKSLKDKNTTNTGK</sequence>
<organism evidence="2 3">
    <name type="scientific">Chitinivorax tropicus</name>
    <dbReference type="NCBI Taxonomy" id="714531"/>
    <lineage>
        <taxon>Bacteria</taxon>
        <taxon>Pseudomonadati</taxon>
        <taxon>Pseudomonadota</taxon>
        <taxon>Betaproteobacteria</taxon>
        <taxon>Chitinivorax</taxon>
    </lineage>
</organism>
<dbReference type="PIRSF" id="PIRSF004649">
    <property type="entry name" value="MlaC"/>
    <property type="match status" value="1"/>
</dbReference>
<proteinExistence type="predicted"/>
<name>A0A840MPW0_9PROT</name>
<dbReference type="Pfam" id="PF05494">
    <property type="entry name" value="MlaC"/>
    <property type="match status" value="1"/>
</dbReference>
<comment type="caution">
    <text evidence="2">The sequence shown here is derived from an EMBL/GenBank/DDBJ whole genome shotgun (WGS) entry which is preliminary data.</text>
</comment>